<dbReference type="AlphaFoldDB" id="A0A2I7SE29"/>
<organism evidence="2 3">
    <name type="scientific">Pseudotamlana carrageenivorans</name>
    <dbReference type="NCBI Taxonomy" id="2069432"/>
    <lineage>
        <taxon>Bacteria</taxon>
        <taxon>Pseudomonadati</taxon>
        <taxon>Bacteroidota</taxon>
        <taxon>Flavobacteriia</taxon>
        <taxon>Flavobacteriales</taxon>
        <taxon>Flavobacteriaceae</taxon>
        <taxon>Pseudotamlana</taxon>
    </lineage>
</organism>
<evidence type="ECO:0000259" key="1">
    <source>
        <dbReference type="Pfam" id="PF03781"/>
    </source>
</evidence>
<dbReference type="OrthoDB" id="9768004at2"/>
<dbReference type="InterPro" id="IPR016187">
    <property type="entry name" value="CTDL_fold"/>
</dbReference>
<evidence type="ECO:0000313" key="3">
    <source>
        <dbReference type="Proteomes" id="UP000236592"/>
    </source>
</evidence>
<protein>
    <recommendedName>
        <fullName evidence="1">Sulfatase-modifying factor enzyme-like domain-containing protein</fullName>
    </recommendedName>
</protein>
<dbReference type="Gene3D" id="3.90.1580.10">
    <property type="entry name" value="paralog of FGE (formylglycine-generating enzyme)"/>
    <property type="match status" value="1"/>
</dbReference>
<dbReference type="InterPro" id="IPR005532">
    <property type="entry name" value="SUMF_dom"/>
</dbReference>
<dbReference type="EMBL" id="CP025938">
    <property type="protein sequence ID" value="AUS04155.1"/>
    <property type="molecule type" value="Genomic_DNA"/>
</dbReference>
<proteinExistence type="predicted"/>
<dbReference type="GO" id="GO:0120147">
    <property type="term" value="F:formylglycine-generating oxidase activity"/>
    <property type="evidence" value="ECO:0007669"/>
    <property type="project" value="TreeGrafter"/>
</dbReference>
<dbReference type="InterPro" id="IPR042095">
    <property type="entry name" value="SUMF_sf"/>
</dbReference>
<keyword evidence="3" id="KW-1185">Reference proteome</keyword>
<feature type="domain" description="Sulfatase-modifying factor enzyme-like" evidence="1">
    <location>
        <begin position="22"/>
        <end position="248"/>
    </location>
</feature>
<dbReference type="InterPro" id="IPR051043">
    <property type="entry name" value="Sulfatase_Mod_Factor_Kinase"/>
</dbReference>
<accession>A0A2I7SE29</accession>
<evidence type="ECO:0000313" key="2">
    <source>
        <dbReference type="EMBL" id="AUS04155.1"/>
    </source>
</evidence>
<reference evidence="3" key="1">
    <citation type="submission" date="2018-01" db="EMBL/GenBank/DDBJ databases">
        <title>Complete genome of Tamlana sp. UJ94.</title>
        <authorList>
            <person name="Jung J."/>
            <person name="Chung D."/>
            <person name="Bae S.S."/>
            <person name="Baek K."/>
        </authorList>
    </citation>
    <scope>NUCLEOTIDE SEQUENCE [LARGE SCALE GENOMIC DNA]</scope>
    <source>
        <strain evidence="3">UJ94</strain>
    </source>
</reference>
<dbReference type="KEGG" id="taj:C1A40_01075"/>
<sequence>MKTIISTLILTITFLHSTAQNIPEFIEVTGGTFTMGNKDGAKGSDEVPTHKITLSDFSIGKTEITVAQYRYYCNETGVEMPKEPNWGWNDNSPIINVSWDEAVNYCDWLSEKLKGKITLPTEAQWEYAARGGNKSKGYNYSGGNKMKNVGWFIENSNDKTQPVATKKPNELGIYDMSGNVWEWCLDWYKKEYYAKSTTIDPLNIISADYKVLRGGSWYNDASYCHVANRSSNEPKYRHGYNLTGFRVVSIKL</sequence>
<dbReference type="PANTHER" id="PTHR23150:SF19">
    <property type="entry name" value="FORMYLGLYCINE-GENERATING ENZYME"/>
    <property type="match status" value="1"/>
</dbReference>
<name>A0A2I7SE29_9FLAO</name>
<dbReference type="RefSeq" id="WP_102994277.1">
    <property type="nucleotide sequence ID" value="NZ_CP025938.1"/>
</dbReference>
<dbReference type="PANTHER" id="PTHR23150">
    <property type="entry name" value="SULFATASE MODIFYING FACTOR 1, 2"/>
    <property type="match status" value="1"/>
</dbReference>
<dbReference type="Proteomes" id="UP000236592">
    <property type="component" value="Chromosome"/>
</dbReference>
<dbReference type="SUPFAM" id="SSF56436">
    <property type="entry name" value="C-type lectin-like"/>
    <property type="match status" value="1"/>
</dbReference>
<gene>
    <name evidence="2" type="ORF">C1A40_01075</name>
</gene>
<dbReference type="Pfam" id="PF03781">
    <property type="entry name" value="FGE-sulfatase"/>
    <property type="match status" value="1"/>
</dbReference>